<dbReference type="EMBL" id="OB664231">
    <property type="protein sequence ID" value="CAD7232108.1"/>
    <property type="molecule type" value="Genomic_DNA"/>
</dbReference>
<dbReference type="SUPFAM" id="SSF56112">
    <property type="entry name" value="Protein kinase-like (PK-like)"/>
    <property type="match status" value="2"/>
</dbReference>
<dbReference type="SMART" id="SM00248">
    <property type="entry name" value="ANK"/>
    <property type="match status" value="8"/>
</dbReference>
<dbReference type="Pfam" id="PF00023">
    <property type="entry name" value="Ank"/>
    <property type="match status" value="1"/>
</dbReference>
<protein>
    <submittedName>
        <fullName evidence="4">Uncharacterized protein</fullName>
    </submittedName>
</protein>
<feature type="region of interest" description="Disordered" evidence="3">
    <location>
        <begin position="158"/>
        <end position="188"/>
    </location>
</feature>
<dbReference type="PROSITE" id="PS50011">
    <property type="entry name" value="PROTEIN_KINASE_DOM"/>
    <property type="match status" value="1"/>
</dbReference>
<dbReference type="Pfam" id="PF00069">
    <property type="entry name" value="Pkinase"/>
    <property type="match status" value="1"/>
</dbReference>
<dbReference type="Gene3D" id="1.10.510.10">
    <property type="entry name" value="Transferase(Phosphotransferase) domain 1"/>
    <property type="match status" value="1"/>
</dbReference>
<feature type="compositionally biased region" description="Polar residues" evidence="3">
    <location>
        <begin position="601"/>
        <end position="613"/>
    </location>
</feature>
<sequence>MSVESLKGGQMVKLAAEEEGVLEAPFHHPLPFESTQVPQSRREGLPGYWCTLLVLFCDMFGLGRDPDLPQVTLWRDFEEPVRLPTVEPDDLRCVYPRYAWLRMEKISLHPGEISLIVSDPSPRAHAAASELNDGNNERSTSGVQHAFEVVHVNRNPERVRFEVEEDDSEDEEEESEVEEDERSEVQEDVIDRGPPYHERITWLHVFSFLPGFHPVVKVLLAHGADPNSVAHATSRRWDFTPLHIAATPETARLLLEYKAKVNVKNSNGCTPLLLATLNGRHSVVEVLLAHGADPNVPDDGGRSPLFIATEKGHLLVADVLFALGADPNVTDWFGHSPLFVATEKGHHEVVEVLLANGADPNVANCFEKSPLHEAASAETAELLIRKGAVVNAKDRCGKTPLSVATENNRHSVVEVLVANGADLNVADEDERSPLHRAKGREDVAKQLLSMGASRDIRNQKGQTACEIAIARGYGHIVSHFPNHIASGLSSKESRFDQEFDVLSRIGAGSFGEVYKAKKKETEELYAIKEIPLTGNRDEILRTFREVRAAVELRRSGSTVKCYDAWIEQELDDEQEDDLSCAEDESKGSGASWICFQEEETSGTSPEGNQLQPMNQPPKKNSRTPEQFEDEPSEQASQDKSSEQASNDVALVGAKRIRYGSKVDIYPLGLILVELLLPMTESERDELFDSNLLTTEVTIPDEVKEILNEEQRGLLVRMLSHEPERRPDAFDLREFW</sequence>
<feature type="region of interest" description="Disordered" evidence="3">
    <location>
        <begin position="598"/>
        <end position="646"/>
    </location>
</feature>
<dbReference type="InterPro" id="IPR036770">
    <property type="entry name" value="Ankyrin_rpt-contain_sf"/>
</dbReference>
<dbReference type="InterPro" id="IPR017441">
    <property type="entry name" value="Protein_kinase_ATP_BS"/>
</dbReference>
<dbReference type="PANTHER" id="PTHR24134">
    <property type="entry name" value="ANKYRIN REPEAT-CONTAINING PROTEIN DDB_G0279043"/>
    <property type="match status" value="1"/>
</dbReference>
<dbReference type="InterPro" id="IPR002110">
    <property type="entry name" value="Ankyrin_rpt"/>
</dbReference>
<dbReference type="AlphaFoldDB" id="A0A7R8ZRX8"/>
<gene>
    <name evidence="4" type="ORF">CTOB1V02_LOCUS9949</name>
</gene>
<dbReference type="SMART" id="SM00220">
    <property type="entry name" value="S_TKc"/>
    <property type="match status" value="1"/>
</dbReference>
<evidence type="ECO:0000256" key="2">
    <source>
        <dbReference type="ARBA" id="ARBA00023043"/>
    </source>
</evidence>
<dbReference type="PROSITE" id="PS50088">
    <property type="entry name" value="ANK_REPEAT"/>
    <property type="match status" value="4"/>
</dbReference>
<dbReference type="GO" id="GO:0005524">
    <property type="term" value="F:ATP binding"/>
    <property type="evidence" value="ECO:0007669"/>
    <property type="project" value="UniProtKB-UniRule"/>
</dbReference>
<feature type="compositionally biased region" description="Polar residues" evidence="3">
    <location>
        <begin position="633"/>
        <end position="646"/>
    </location>
</feature>
<evidence type="ECO:0000256" key="1">
    <source>
        <dbReference type="ARBA" id="ARBA00022737"/>
    </source>
</evidence>
<dbReference type="GO" id="GO:0004672">
    <property type="term" value="F:protein kinase activity"/>
    <property type="evidence" value="ECO:0007669"/>
    <property type="project" value="InterPro"/>
</dbReference>
<dbReference type="PANTHER" id="PTHR24134:SF9">
    <property type="entry name" value="ANKYRIN REPEAT AND SOCS BOX PROTEIN 8"/>
    <property type="match status" value="1"/>
</dbReference>
<dbReference type="OrthoDB" id="4860873at2759"/>
<evidence type="ECO:0000313" key="4">
    <source>
        <dbReference type="EMBL" id="CAD7232108.1"/>
    </source>
</evidence>
<feature type="compositionally biased region" description="Acidic residues" evidence="3">
    <location>
        <begin position="163"/>
        <end position="182"/>
    </location>
</feature>
<evidence type="ECO:0000256" key="3">
    <source>
        <dbReference type="SAM" id="MobiDB-lite"/>
    </source>
</evidence>
<name>A0A7R8ZRX8_9CRUS</name>
<organism evidence="4">
    <name type="scientific">Cyprideis torosa</name>
    <dbReference type="NCBI Taxonomy" id="163714"/>
    <lineage>
        <taxon>Eukaryota</taxon>
        <taxon>Metazoa</taxon>
        <taxon>Ecdysozoa</taxon>
        <taxon>Arthropoda</taxon>
        <taxon>Crustacea</taxon>
        <taxon>Oligostraca</taxon>
        <taxon>Ostracoda</taxon>
        <taxon>Podocopa</taxon>
        <taxon>Podocopida</taxon>
        <taxon>Cytherocopina</taxon>
        <taxon>Cytheroidea</taxon>
        <taxon>Cytherideidae</taxon>
        <taxon>Cyprideis</taxon>
    </lineage>
</organism>
<keyword evidence="2" id="KW-0040">ANK repeat</keyword>
<keyword evidence="1" id="KW-0677">Repeat</keyword>
<dbReference type="PROSITE" id="PS50297">
    <property type="entry name" value="ANK_REP_REGION"/>
    <property type="match status" value="4"/>
</dbReference>
<dbReference type="Gene3D" id="3.30.200.20">
    <property type="entry name" value="Phosphorylase Kinase, domain 1"/>
    <property type="match status" value="1"/>
</dbReference>
<proteinExistence type="predicted"/>
<dbReference type="SUPFAM" id="SSF48403">
    <property type="entry name" value="Ankyrin repeat"/>
    <property type="match status" value="1"/>
</dbReference>
<dbReference type="Gene3D" id="1.25.40.20">
    <property type="entry name" value="Ankyrin repeat-containing domain"/>
    <property type="match status" value="3"/>
</dbReference>
<dbReference type="InterPro" id="IPR000719">
    <property type="entry name" value="Prot_kinase_dom"/>
</dbReference>
<dbReference type="PRINTS" id="PR01415">
    <property type="entry name" value="ANKYRIN"/>
</dbReference>
<dbReference type="InterPro" id="IPR011009">
    <property type="entry name" value="Kinase-like_dom_sf"/>
</dbReference>
<dbReference type="PROSITE" id="PS00107">
    <property type="entry name" value="PROTEIN_KINASE_ATP"/>
    <property type="match status" value="1"/>
</dbReference>
<reference evidence="4" key="1">
    <citation type="submission" date="2020-11" db="EMBL/GenBank/DDBJ databases">
        <authorList>
            <person name="Tran Van P."/>
        </authorList>
    </citation>
    <scope>NUCLEOTIDE SEQUENCE</scope>
</reference>
<dbReference type="Pfam" id="PF12796">
    <property type="entry name" value="Ank_2"/>
    <property type="match status" value="2"/>
</dbReference>
<accession>A0A7R8ZRX8</accession>